<dbReference type="EMBL" id="VJMJ01000100">
    <property type="protein sequence ID" value="KAF0735280.1"/>
    <property type="molecule type" value="Genomic_DNA"/>
</dbReference>
<dbReference type="PANTHER" id="PTHR46586">
    <property type="entry name" value="ANKYRIN REPEAT-CONTAINING PROTEIN"/>
    <property type="match status" value="1"/>
</dbReference>
<sequence>MTAEAATRVFHAPELLQTIWSFQNGTHQDLLPFYALSNPSLNHRVPDFTLPFHQFEENDRVLAPWYATYNLTRLDRLFEHIQHAKPIVLSHAAFFGLKHVIEAIAASKYLPAVMAVDSLVDIAAARGDTDLLDFLRQYHRGYTKHTLRLAAYYGQRYVLERFLPYSNLFSAQVMDSAAAGGQLELIQWFHETQMSGFTASVMDKAASNGHLHVVQWLHTHRDELCSIRSVAGAASNGNEHVVRYLFDHQLVSTCPTYGVDLAAGNGHLNVVKYFTEVRPLKCTRLAMDLAARNGHLPVVRYLHEHRSEGCTVVAIDKAAAHGHADIVAFLTEHRKEGGTRRAMDRAAASGWLEVVKYLHEHRREGCTTSAMTMAALNGHLAVVQWLGENRREGCVTWTLTFAKDPAVVACLRTLPPELIHEFHGLGLGRLLDEDDEEDDLSDA</sequence>
<evidence type="ECO:0000313" key="2">
    <source>
        <dbReference type="Proteomes" id="UP000481153"/>
    </source>
</evidence>
<protein>
    <submittedName>
        <fullName evidence="1">Uncharacterized protein</fullName>
    </submittedName>
</protein>
<evidence type="ECO:0000313" key="1">
    <source>
        <dbReference type="EMBL" id="KAF0735280.1"/>
    </source>
</evidence>
<reference evidence="1 2" key="1">
    <citation type="submission" date="2019-07" db="EMBL/GenBank/DDBJ databases">
        <title>Genomics analysis of Aphanomyces spp. identifies a new class of oomycete effector associated with host adaptation.</title>
        <authorList>
            <person name="Gaulin E."/>
        </authorList>
    </citation>
    <scope>NUCLEOTIDE SEQUENCE [LARGE SCALE GENOMIC DNA]</scope>
    <source>
        <strain evidence="1 2">ATCC 201684</strain>
    </source>
</reference>
<dbReference type="SUPFAM" id="SSF48403">
    <property type="entry name" value="Ankyrin repeat"/>
    <property type="match status" value="1"/>
</dbReference>
<keyword evidence="2" id="KW-1185">Reference proteome</keyword>
<proteinExistence type="predicted"/>
<dbReference type="VEuPathDB" id="FungiDB:AeMF1_003206"/>
<comment type="caution">
    <text evidence="1">The sequence shown here is derived from an EMBL/GenBank/DDBJ whole genome shotgun (WGS) entry which is preliminary data.</text>
</comment>
<dbReference type="InterPro" id="IPR002110">
    <property type="entry name" value="Ankyrin_rpt"/>
</dbReference>
<dbReference type="Proteomes" id="UP000481153">
    <property type="component" value="Unassembled WGS sequence"/>
</dbReference>
<dbReference type="Pfam" id="PF13637">
    <property type="entry name" value="Ank_4"/>
    <property type="match status" value="2"/>
</dbReference>
<dbReference type="AlphaFoldDB" id="A0A6G0X5Q8"/>
<dbReference type="Gene3D" id="1.25.40.20">
    <property type="entry name" value="Ankyrin repeat-containing domain"/>
    <property type="match status" value="2"/>
</dbReference>
<dbReference type="InterPro" id="IPR052050">
    <property type="entry name" value="SecEffector_AnkRepeat"/>
</dbReference>
<dbReference type="Pfam" id="PF12796">
    <property type="entry name" value="Ank_2"/>
    <property type="match status" value="1"/>
</dbReference>
<dbReference type="InterPro" id="IPR036770">
    <property type="entry name" value="Ankyrin_rpt-contain_sf"/>
</dbReference>
<gene>
    <name evidence="1" type="ORF">Ae201684_008195</name>
</gene>
<dbReference type="PANTHER" id="PTHR46586:SF3">
    <property type="entry name" value="ANKYRIN REPEAT-CONTAINING PROTEIN"/>
    <property type="match status" value="1"/>
</dbReference>
<organism evidence="1 2">
    <name type="scientific">Aphanomyces euteiches</name>
    <dbReference type="NCBI Taxonomy" id="100861"/>
    <lineage>
        <taxon>Eukaryota</taxon>
        <taxon>Sar</taxon>
        <taxon>Stramenopiles</taxon>
        <taxon>Oomycota</taxon>
        <taxon>Saprolegniomycetes</taxon>
        <taxon>Saprolegniales</taxon>
        <taxon>Verrucalvaceae</taxon>
        <taxon>Aphanomyces</taxon>
    </lineage>
</organism>
<accession>A0A6G0X5Q8</accession>
<name>A0A6G0X5Q8_9STRA</name>